<evidence type="ECO:0000256" key="5">
    <source>
        <dbReference type="ARBA" id="ARBA00038437"/>
    </source>
</evidence>
<evidence type="ECO:0000313" key="11">
    <source>
        <dbReference type="EMBL" id="RCL85283.1"/>
    </source>
</evidence>
<feature type="compositionally biased region" description="Basic residues" evidence="7">
    <location>
        <begin position="423"/>
        <end position="435"/>
    </location>
</feature>
<dbReference type="Proteomes" id="UP000252289">
    <property type="component" value="Unassembled WGS sequence"/>
</dbReference>
<evidence type="ECO:0000256" key="2">
    <source>
        <dbReference type="ARBA" id="ARBA00022801"/>
    </source>
</evidence>
<dbReference type="InterPro" id="IPR001650">
    <property type="entry name" value="Helicase_C-like"/>
</dbReference>
<keyword evidence="3 11" id="KW-0347">Helicase</keyword>
<dbReference type="GO" id="GO:0005524">
    <property type="term" value="F:ATP binding"/>
    <property type="evidence" value="ECO:0007669"/>
    <property type="project" value="UniProtKB-KW"/>
</dbReference>
<keyword evidence="2" id="KW-0378">Hydrolase</keyword>
<reference evidence="11 12" key="1">
    <citation type="journal article" date="2018" name="Microbiome">
        <title>Fine metagenomic profile of the Mediterranean stratified and mixed water columns revealed by assembly and recruitment.</title>
        <authorList>
            <person name="Haro-Moreno J.M."/>
            <person name="Lopez-Perez M."/>
            <person name="De La Torre J.R."/>
            <person name="Picazo A."/>
            <person name="Camacho A."/>
            <person name="Rodriguez-Valera F."/>
        </authorList>
    </citation>
    <scope>NUCLEOTIDE SEQUENCE [LARGE SCALE GENOMIC DNA]</scope>
    <source>
        <strain evidence="11">MED-G50</strain>
    </source>
</reference>
<sequence length="476" mass="52918">MTPFAKLGLSNQLTKTLEKSGYNKPTPIQLQVIPLMLQGYDIVGIAQTGTGKTAAFVLPLLERLKANQNKAIPKHCGALIIVPTRELAKQIDDNIDKYGASTYHQRACIVGGMKYPRQIKRLNQGLDILVATPGRLEDHLKSGNLSLAKTETIILDEADQMLDLGFFPAIRRIVKQAPKARQTVLLSATMPKPIRALAAELLDNPRDVAVTPQSTPVERIEQAVMLMDKPEKRPFLLQALKNQFRTIIFTRTKHGADQLVKYLLKQGVTASAIHGNKSQNARQRTLDAFRKGEEHILIATDIAARGIDIPDVSLVVNYDVPTTPEAYVHRIGRTARAGRDGRAITLCAPEERKHLCDIERLIKIKLPIENAQVGEIDENAYNPMKALAKPVAKPVSKSRPKKHRKGGSTERTEKKSDREWFDKKRKPKVRKPAGRRKAEAGKNSNGGQQHKRGDQPRKKGGNKNPPRGPARNRAHD</sequence>
<dbReference type="CDD" id="cd18787">
    <property type="entry name" value="SF2_C_DEAD"/>
    <property type="match status" value="1"/>
</dbReference>
<dbReference type="GO" id="GO:0003676">
    <property type="term" value="F:nucleic acid binding"/>
    <property type="evidence" value="ECO:0007669"/>
    <property type="project" value="InterPro"/>
</dbReference>
<dbReference type="InterPro" id="IPR014001">
    <property type="entry name" value="Helicase_ATP-bd"/>
</dbReference>
<dbReference type="Pfam" id="PF00270">
    <property type="entry name" value="DEAD"/>
    <property type="match status" value="1"/>
</dbReference>
<dbReference type="InterPro" id="IPR014014">
    <property type="entry name" value="RNA_helicase_DEAD_Q_motif"/>
</dbReference>
<evidence type="ECO:0000256" key="3">
    <source>
        <dbReference type="ARBA" id="ARBA00022806"/>
    </source>
</evidence>
<evidence type="ECO:0000256" key="1">
    <source>
        <dbReference type="ARBA" id="ARBA00022741"/>
    </source>
</evidence>
<feature type="domain" description="Helicase ATP-binding" evidence="8">
    <location>
        <begin position="33"/>
        <end position="208"/>
    </location>
</feature>
<evidence type="ECO:0000259" key="10">
    <source>
        <dbReference type="PROSITE" id="PS51195"/>
    </source>
</evidence>
<feature type="region of interest" description="Disordered" evidence="7">
    <location>
        <begin position="388"/>
        <end position="476"/>
    </location>
</feature>
<comment type="caution">
    <text evidence="11">The sequence shown here is derived from an EMBL/GenBank/DDBJ whole genome shotgun (WGS) entry which is preliminary data.</text>
</comment>
<evidence type="ECO:0000256" key="4">
    <source>
        <dbReference type="ARBA" id="ARBA00022840"/>
    </source>
</evidence>
<dbReference type="PROSITE" id="PS51192">
    <property type="entry name" value="HELICASE_ATP_BIND_1"/>
    <property type="match status" value="1"/>
</dbReference>
<dbReference type="PANTHER" id="PTHR47959">
    <property type="entry name" value="ATP-DEPENDENT RNA HELICASE RHLE-RELATED"/>
    <property type="match status" value="1"/>
</dbReference>
<dbReference type="PANTHER" id="PTHR47959:SF13">
    <property type="entry name" value="ATP-DEPENDENT RNA HELICASE RHLE"/>
    <property type="match status" value="1"/>
</dbReference>
<keyword evidence="4" id="KW-0067">ATP-binding</keyword>
<dbReference type="InterPro" id="IPR044742">
    <property type="entry name" value="DEAD/DEAH_RhlB"/>
</dbReference>
<dbReference type="GO" id="GO:0016787">
    <property type="term" value="F:hydrolase activity"/>
    <property type="evidence" value="ECO:0007669"/>
    <property type="project" value="UniProtKB-KW"/>
</dbReference>
<dbReference type="PROSITE" id="PS51194">
    <property type="entry name" value="HELICASE_CTER"/>
    <property type="match status" value="1"/>
</dbReference>
<feature type="domain" description="DEAD-box RNA helicase Q" evidence="10">
    <location>
        <begin position="2"/>
        <end position="30"/>
    </location>
</feature>
<evidence type="ECO:0000256" key="7">
    <source>
        <dbReference type="SAM" id="MobiDB-lite"/>
    </source>
</evidence>
<dbReference type="Gene3D" id="3.40.50.300">
    <property type="entry name" value="P-loop containing nucleotide triphosphate hydrolases"/>
    <property type="match status" value="2"/>
</dbReference>
<dbReference type="AlphaFoldDB" id="A0A368EKQ7"/>
<feature type="compositionally biased region" description="Basic and acidic residues" evidence="7">
    <location>
        <begin position="407"/>
        <end position="422"/>
    </location>
</feature>
<dbReference type="SMART" id="SM00487">
    <property type="entry name" value="DEXDc"/>
    <property type="match status" value="1"/>
</dbReference>
<proteinExistence type="inferred from homology"/>
<evidence type="ECO:0000256" key="6">
    <source>
        <dbReference type="PROSITE-ProRule" id="PRU00552"/>
    </source>
</evidence>
<name>A0A368EKQ7_9PROT</name>
<dbReference type="GO" id="GO:0003724">
    <property type="term" value="F:RNA helicase activity"/>
    <property type="evidence" value="ECO:0007669"/>
    <property type="project" value="InterPro"/>
</dbReference>
<comment type="similarity">
    <text evidence="5">Belongs to the DEAD box helicase family.</text>
</comment>
<feature type="compositionally biased region" description="Basic residues" evidence="7">
    <location>
        <begin position="396"/>
        <end position="406"/>
    </location>
</feature>
<dbReference type="InterPro" id="IPR011545">
    <property type="entry name" value="DEAD/DEAH_box_helicase_dom"/>
</dbReference>
<dbReference type="Pfam" id="PF00271">
    <property type="entry name" value="Helicase_C"/>
    <property type="match status" value="1"/>
</dbReference>
<dbReference type="PROSITE" id="PS51195">
    <property type="entry name" value="Q_MOTIF"/>
    <property type="match status" value="1"/>
</dbReference>
<accession>A0A368EKQ7</accession>
<feature type="short sequence motif" description="Q motif" evidence="6">
    <location>
        <begin position="2"/>
        <end position="30"/>
    </location>
</feature>
<dbReference type="SUPFAM" id="SSF52540">
    <property type="entry name" value="P-loop containing nucleoside triphosphate hydrolases"/>
    <property type="match status" value="1"/>
</dbReference>
<dbReference type="InterPro" id="IPR050079">
    <property type="entry name" value="DEAD_box_RNA_helicase"/>
</dbReference>
<dbReference type="GO" id="GO:0005829">
    <property type="term" value="C:cytosol"/>
    <property type="evidence" value="ECO:0007669"/>
    <property type="project" value="TreeGrafter"/>
</dbReference>
<dbReference type="EMBL" id="QOQK01000003">
    <property type="protein sequence ID" value="RCL85283.1"/>
    <property type="molecule type" value="Genomic_DNA"/>
</dbReference>
<dbReference type="InterPro" id="IPR027417">
    <property type="entry name" value="P-loop_NTPase"/>
</dbReference>
<protein>
    <submittedName>
        <fullName evidence="11">ATP-dependent helicase</fullName>
    </submittedName>
</protein>
<dbReference type="SMART" id="SM00490">
    <property type="entry name" value="HELICc"/>
    <property type="match status" value="1"/>
</dbReference>
<evidence type="ECO:0000259" key="8">
    <source>
        <dbReference type="PROSITE" id="PS51192"/>
    </source>
</evidence>
<dbReference type="CDD" id="cd00268">
    <property type="entry name" value="DEADc"/>
    <property type="match status" value="1"/>
</dbReference>
<evidence type="ECO:0000313" key="12">
    <source>
        <dbReference type="Proteomes" id="UP000252289"/>
    </source>
</evidence>
<feature type="domain" description="Helicase C-terminal" evidence="9">
    <location>
        <begin position="235"/>
        <end position="379"/>
    </location>
</feature>
<evidence type="ECO:0000259" key="9">
    <source>
        <dbReference type="PROSITE" id="PS51194"/>
    </source>
</evidence>
<organism evidence="11 12">
    <name type="scientific">PS1 clade bacterium</name>
    <dbReference type="NCBI Taxonomy" id="2175152"/>
    <lineage>
        <taxon>Bacteria</taxon>
        <taxon>Pseudomonadati</taxon>
        <taxon>Pseudomonadota</taxon>
        <taxon>Alphaproteobacteria</taxon>
        <taxon>PS1 clade</taxon>
    </lineage>
</organism>
<keyword evidence="1" id="KW-0547">Nucleotide-binding</keyword>
<gene>
    <name evidence="11" type="ORF">DBW64_01285</name>
</gene>